<dbReference type="EMBL" id="BLAL01000228">
    <property type="protein sequence ID" value="GES93575.1"/>
    <property type="molecule type" value="Genomic_DNA"/>
</dbReference>
<dbReference type="Proteomes" id="UP000615446">
    <property type="component" value="Unassembled WGS sequence"/>
</dbReference>
<gene>
    <name evidence="2" type="ORF">RCL2_002031900</name>
    <name evidence="1" type="ORF">RclHR1_07620010</name>
</gene>
<dbReference type="EMBL" id="BEXD01004162">
    <property type="protein sequence ID" value="GBC07692.1"/>
    <property type="molecule type" value="Genomic_DNA"/>
</dbReference>
<evidence type="ECO:0000313" key="2">
    <source>
        <dbReference type="EMBL" id="GES93575.1"/>
    </source>
</evidence>
<keyword evidence="3" id="KW-1185">Reference proteome</keyword>
<sequence>MSCIGDGIGTRVSAIRIGSISIKRKYGNRAKLCYIDTDSFIEIETENIYDDMVEDADLYDFSDYPEDIHYSKNYLSTNG</sequence>
<evidence type="ECO:0000313" key="3">
    <source>
        <dbReference type="Proteomes" id="UP000247702"/>
    </source>
</evidence>
<dbReference type="Proteomes" id="UP000247702">
    <property type="component" value="Unassembled WGS sequence"/>
</dbReference>
<accession>A0A2Z6SDI7</accession>
<reference evidence="1 3" key="1">
    <citation type="submission" date="2017-11" db="EMBL/GenBank/DDBJ databases">
        <title>The genome of Rhizophagus clarus HR1 reveals common genetic basis of auxotrophy among arbuscular mycorrhizal fungi.</title>
        <authorList>
            <person name="Kobayashi Y."/>
        </authorList>
    </citation>
    <scope>NUCLEOTIDE SEQUENCE [LARGE SCALE GENOMIC DNA]</scope>
    <source>
        <strain evidence="1 3">HR1</strain>
    </source>
</reference>
<evidence type="ECO:0000313" key="1">
    <source>
        <dbReference type="EMBL" id="GBC07692.1"/>
    </source>
</evidence>
<dbReference type="OrthoDB" id="2445275at2759"/>
<dbReference type="AlphaFoldDB" id="A0A2Z6SDI7"/>
<comment type="caution">
    <text evidence="1">The sequence shown here is derived from an EMBL/GenBank/DDBJ whole genome shotgun (WGS) entry which is preliminary data.</text>
</comment>
<name>A0A2Z6SDI7_9GLOM</name>
<reference evidence="2" key="2">
    <citation type="submission" date="2019-10" db="EMBL/GenBank/DDBJ databases">
        <title>Conservation and host-specific expression of non-tandemly repeated heterogenous ribosome RNA gene in arbuscular mycorrhizal fungi.</title>
        <authorList>
            <person name="Maeda T."/>
            <person name="Kobayashi Y."/>
            <person name="Nakagawa T."/>
            <person name="Ezawa T."/>
            <person name="Yamaguchi K."/>
            <person name="Bino T."/>
            <person name="Nishimoto Y."/>
            <person name="Shigenobu S."/>
            <person name="Kawaguchi M."/>
        </authorList>
    </citation>
    <scope>NUCLEOTIDE SEQUENCE</scope>
    <source>
        <strain evidence="2">HR1</strain>
    </source>
</reference>
<proteinExistence type="predicted"/>
<protein>
    <submittedName>
        <fullName evidence="2">Uncharacterized protein LOC106055486 isoform X1</fullName>
    </submittedName>
</protein>
<organism evidence="1 3">
    <name type="scientific">Rhizophagus clarus</name>
    <dbReference type="NCBI Taxonomy" id="94130"/>
    <lineage>
        <taxon>Eukaryota</taxon>
        <taxon>Fungi</taxon>
        <taxon>Fungi incertae sedis</taxon>
        <taxon>Mucoromycota</taxon>
        <taxon>Glomeromycotina</taxon>
        <taxon>Glomeromycetes</taxon>
        <taxon>Glomerales</taxon>
        <taxon>Glomeraceae</taxon>
        <taxon>Rhizophagus</taxon>
    </lineage>
</organism>